<evidence type="ECO:0000259" key="1">
    <source>
        <dbReference type="Pfam" id="PF05713"/>
    </source>
</evidence>
<dbReference type="Proteomes" id="UP000194885">
    <property type="component" value="Unassembled WGS sequence"/>
</dbReference>
<protein>
    <recommendedName>
        <fullName evidence="1">Bacterial mobilisation domain-containing protein</fullName>
    </recommendedName>
</protein>
<reference evidence="2 3" key="1">
    <citation type="submission" date="2017-05" db="EMBL/GenBank/DDBJ databases">
        <title>The Genome Sequence of Enterococcus faecium 7H8_DIV0219.</title>
        <authorList>
            <consortium name="The Broad Institute Genomics Platform"/>
            <consortium name="The Broad Institute Genomic Center for Infectious Diseases"/>
            <person name="Earl A."/>
            <person name="Manson A."/>
            <person name="Schwartman J."/>
            <person name="Gilmore M."/>
            <person name="Abouelleil A."/>
            <person name="Cao P."/>
            <person name="Chapman S."/>
            <person name="Cusick C."/>
            <person name="Shea T."/>
            <person name="Young S."/>
            <person name="Neafsey D."/>
            <person name="Nusbaum C."/>
            <person name="Birren B."/>
        </authorList>
    </citation>
    <scope>NUCLEOTIDE SEQUENCE [LARGE SCALE GENOMIC DNA]</scope>
    <source>
        <strain evidence="2 3">7H8_DIV0219</strain>
    </source>
</reference>
<organism evidence="2 3">
    <name type="scientific">Enterococcus faecium</name>
    <name type="common">Streptococcus faecium</name>
    <dbReference type="NCBI Taxonomy" id="1352"/>
    <lineage>
        <taxon>Bacteria</taxon>
        <taxon>Bacillati</taxon>
        <taxon>Bacillota</taxon>
        <taxon>Bacilli</taxon>
        <taxon>Lactobacillales</taxon>
        <taxon>Enterococcaceae</taxon>
        <taxon>Enterococcus</taxon>
    </lineage>
</organism>
<dbReference type="RefSeq" id="WP_086323990.1">
    <property type="nucleotide sequence ID" value="NZ_JABBXO010000024.1"/>
</dbReference>
<accession>A0A242ASA9</accession>
<dbReference type="InterPro" id="IPR008687">
    <property type="entry name" value="MobC"/>
</dbReference>
<comment type="caution">
    <text evidence="2">The sequence shown here is derived from an EMBL/GenBank/DDBJ whole genome shotgun (WGS) entry which is preliminary data.</text>
</comment>
<dbReference type="EMBL" id="NGKW01000023">
    <property type="protein sequence ID" value="OTN83795.1"/>
    <property type="molecule type" value="Genomic_DNA"/>
</dbReference>
<feature type="domain" description="Bacterial mobilisation" evidence="1">
    <location>
        <begin position="79"/>
        <end position="121"/>
    </location>
</feature>
<evidence type="ECO:0000313" key="2">
    <source>
        <dbReference type="EMBL" id="OTN83795.1"/>
    </source>
</evidence>
<dbReference type="Pfam" id="PF05713">
    <property type="entry name" value="MobC"/>
    <property type="match status" value="1"/>
</dbReference>
<proteinExistence type="predicted"/>
<name>A0A242ASA9_ENTFC</name>
<gene>
    <name evidence="2" type="ORF">A5810_003084</name>
</gene>
<sequence length="137" mass="16236">MEQKLAKTPENILKIANTYDDSERTFRKETRFSEREIFLLNYKMSQANTRNFSQYARIMCLSGLMITTDFSDLKNLTTELGRIGNNINQLAHRANISNSVSKEDFLELKINYDQLTKLINEELLFRMRRARDNQRFI</sequence>
<evidence type="ECO:0000313" key="3">
    <source>
        <dbReference type="Proteomes" id="UP000194885"/>
    </source>
</evidence>
<dbReference type="AlphaFoldDB" id="A0A242ASA9"/>